<feature type="transmembrane region" description="Helical" evidence="10">
    <location>
        <begin position="991"/>
        <end position="1012"/>
    </location>
</feature>
<reference key="1">
    <citation type="submission" date="2010-11" db="EMBL/GenBank/DDBJ databases">
        <title>The complete sequence of chromosome of Isophaera pallida ATCC 43644.</title>
        <authorList>
            <consortium name="US DOE Joint Genome Institute (JGI-PGF)"/>
            <person name="Lucas S."/>
            <person name="Copeland A."/>
            <person name="Lapidus A."/>
            <person name="Bruce D."/>
            <person name="Goodwin L."/>
            <person name="Pitluck S."/>
            <person name="Kyrpides N."/>
            <person name="Mavromatis K."/>
            <person name="Pagani I."/>
            <person name="Ivanova N."/>
            <person name="Saunders E."/>
            <person name="Brettin T."/>
            <person name="Detter J.C."/>
            <person name="Han C."/>
            <person name="Tapia R."/>
            <person name="Land M."/>
            <person name="Hauser L."/>
            <person name="Markowitz V."/>
            <person name="Cheng J.-F."/>
            <person name="Hugenholtz P."/>
            <person name="Woyke T."/>
            <person name="Wu D."/>
            <person name="Eisen J.A."/>
        </authorList>
    </citation>
    <scope>NUCLEOTIDE SEQUENCE</scope>
    <source>
        <strain>ATCC 43644</strain>
    </source>
</reference>
<comment type="subcellular location">
    <subcellularLocation>
        <location evidence="1">Cell inner membrane</location>
        <topology evidence="1">Multi-pass membrane protein</topology>
    </subcellularLocation>
</comment>
<dbReference type="EMBL" id="CP002353">
    <property type="protein sequence ID" value="ADV63908.1"/>
    <property type="molecule type" value="Genomic_DNA"/>
</dbReference>
<gene>
    <name evidence="11" type="ordered locus">Isop_3346</name>
</gene>
<dbReference type="Gene3D" id="3.30.70.1440">
    <property type="entry name" value="Multidrug efflux transporter AcrB pore domain"/>
    <property type="match status" value="1"/>
</dbReference>
<dbReference type="Gene3D" id="3.30.70.1320">
    <property type="entry name" value="Multidrug efflux transporter AcrB pore domain like"/>
    <property type="match status" value="1"/>
</dbReference>
<dbReference type="PANTHER" id="PTHR32063:SF11">
    <property type="entry name" value="CATION OR DRUG EFFLUX SYSTEM PROTEIN"/>
    <property type="match status" value="1"/>
</dbReference>
<dbReference type="Gene3D" id="3.30.2090.10">
    <property type="entry name" value="Multidrug efflux transporter AcrB TolC docking domain, DN and DC subdomains"/>
    <property type="match status" value="2"/>
</dbReference>
<keyword evidence="6 10" id="KW-0812">Transmembrane</keyword>
<feature type="transmembrane region" description="Helical" evidence="10">
    <location>
        <begin position="350"/>
        <end position="367"/>
    </location>
</feature>
<dbReference type="Gene3D" id="3.30.70.1430">
    <property type="entry name" value="Multidrug efflux transporter AcrB pore domain"/>
    <property type="match status" value="2"/>
</dbReference>
<evidence type="ECO:0000256" key="4">
    <source>
        <dbReference type="ARBA" id="ARBA00022475"/>
    </source>
</evidence>
<dbReference type="Gene3D" id="1.20.1640.10">
    <property type="entry name" value="Multidrug efflux transporter AcrB transmembrane domain"/>
    <property type="match status" value="2"/>
</dbReference>
<dbReference type="GO" id="GO:0009636">
    <property type="term" value="P:response to toxic substance"/>
    <property type="evidence" value="ECO:0007669"/>
    <property type="project" value="UniProtKB-ARBA"/>
</dbReference>
<dbReference type="Proteomes" id="UP000008631">
    <property type="component" value="Chromosome"/>
</dbReference>
<evidence type="ECO:0000256" key="8">
    <source>
        <dbReference type="ARBA" id="ARBA00023136"/>
    </source>
</evidence>
<dbReference type="eggNOG" id="COG0841">
    <property type="taxonomic scope" value="Bacteria"/>
</dbReference>
<dbReference type="InterPro" id="IPR004764">
    <property type="entry name" value="MdtF-like"/>
</dbReference>
<keyword evidence="4" id="KW-1003">Cell membrane</keyword>
<dbReference type="FunCoup" id="E8R606">
    <property type="interactions" value="358"/>
</dbReference>
<evidence type="ECO:0000256" key="10">
    <source>
        <dbReference type="SAM" id="Phobius"/>
    </source>
</evidence>
<evidence type="ECO:0000256" key="2">
    <source>
        <dbReference type="ARBA" id="ARBA00010942"/>
    </source>
</evidence>
<dbReference type="InterPro" id="IPR001036">
    <property type="entry name" value="Acrflvin-R"/>
</dbReference>
<dbReference type="GO" id="GO:0015562">
    <property type="term" value="F:efflux transmembrane transporter activity"/>
    <property type="evidence" value="ECO:0007669"/>
    <property type="project" value="InterPro"/>
</dbReference>
<evidence type="ECO:0000313" key="11">
    <source>
        <dbReference type="EMBL" id="ADV63908.1"/>
    </source>
</evidence>
<reference evidence="11 12" key="2">
    <citation type="journal article" date="2011" name="Stand. Genomic Sci.">
        <title>Complete genome sequence of Isosphaera pallida type strain (IS1B).</title>
        <authorList>
            <consortium name="US DOE Joint Genome Institute (JGI-PGF)"/>
            <person name="Goker M."/>
            <person name="Cleland D."/>
            <person name="Saunders E."/>
            <person name="Lapidus A."/>
            <person name="Nolan M."/>
            <person name="Lucas S."/>
            <person name="Hammon N."/>
            <person name="Deshpande S."/>
            <person name="Cheng J.F."/>
            <person name="Tapia R."/>
            <person name="Han C."/>
            <person name="Goodwin L."/>
            <person name="Pitluck S."/>
            <person name="Liolios K."/>
            <person name="Pagani I."/>
            <person name="Ivanova N."/>
            <person name="Mavromatis K."/>
            <person name="Pati A."/>
            <person name="Chen A."/>
            <person name="Palaniappan K."/>
            <person name="Land M."/>
            <person name="Hauser L."/>
            <person name="Chang Y.J."/>
            <person name="Jeffries C.D."/>
            <person name="Detter J.C."/>
            <person name="Beck B."/>
            <person name="Woyke T."/>
            <person name="Bristow J."/>
            <person name="Eisen J.A."/>
            <person name="Markowitz V."/>
            <person name="Hugenholtz P."/>
            <person name="Kyrpides N.C."/>
            <person name="Klenk H.P."/>
        </authorList>
    </citation>
    <scope>NUCLEOTIDE SEQUENCE [LARGE SCALE GENOMIC DNA]</scope>
    <source>
        <strain evidence="12">ATCC 43644 / DSM 9630 / IS1B</strain>
    </source>
</reference>
<proteinExistence type="inferred from homology"/>
<feature type="transmembrane region" description="Helical" evidence="10">
    <location>
        <begin position="919"/>
        <end position="941"/>
    </location>
</feature>
<accession>E8R606</accession>
<feature type="transmembrane region" description="Helical" evidence="10">
    <location>
        <begin position="947"/>
        <end position="971"/>
    </location>
</feature>
<feature type="transmembrane region" description="Helical" evidence="10">
    <location>
        <begin position="1024"/>
        <end position="1051"/>
    </location>
</feature>
<feature type="transmembrane region" description="Helical" evidence="10">
    <location>
        <begin position="445"/>
        <end position="465"/>
    </location>
</feature>
<feature type="region of interest" description="Disordered" evidence="9">
    <location>
        <begin position="1063"/>
        <end position="1111"/>
    </location>
</feature>
<evidence type="ECO:0000313" key="12">
    <source>
        <dbReference type="Proteomes" id="UP000008631"/>
    </source>
</evidence>
<dbReference type="KEGG" id="ipa:Isop_3346"/>
<dbReference type="PRINTS" id="PR00702">
    <property type="entry name" value="ACRIFLAVINRP"/>
</dbReference>
<evidence type="ECO:0000256" key="5">
    <source>
        <dbReference type="ARBA" id="ARBA00022519"/>
    </source>
</evidence>
<dbReference type="SUPFAM" id="SSF82693">
    <property type="entry name" value="Multidrug efflux transporter AcrB pore domain, PN1, PN2, PC1 and PC2 subdomains"/>
    <property type="match status" value="3"/>
</dbReference>
<dbReference type="NCBIfam" id="TIGR00915">
    <property type="entry name" value="2A0602"/>
    <property type="match status" value="1"/>
</dbReference>
<feature type="transmembrane region" description="Helical" evidence="10">
    <location>
        <begin position="374"/>
        <end position="395"/>
    </location>
</feature>
<protein>
    <submittedName>
        <fullName evidence="11">Transporter, hydrophobe/amphiphile efflux-1 (HAE1) family</fullName>
    </submittedName>
</protein>
<evidence type="ECO:0000256" key="3">
    <source>
        <dbReference type="ARBA" id="ARBA00022448"/>
    </source>
</evidence>
<keyword evidence="12" id="KW-1185">Reference proteome</keyword>
<dbReference type="GO" id="GO:0005886">
    <property type="term" value="C:plasma membrane"/>
    <property type="evidence" value="ECO:0007669"/>
    <property type="project" value="UniProtKB-SubCell"/>
</dbReference>
<dbReference type="AlphaFoldDB" id="E8R606"/>
<dbReference type="NCBIfam" id="NF000282">
    <property type="entry name" value="RND_permease_1"/>
    <property type="match status" value="1"/>
</dbReference>
<feature type="transmembrane region" description="Helical" evidence="10">
    <location>
        <begin position="894"/>
        <end position="912"/>
    </location>
</feature>
<feature type="transmembrane region" description="Helical" evidence="10">
    <location>
        <begin position="557"/>
        <end position="576"/>
    </location>
</feature>
<keyword evidence="8 10" id="KW-0472">Membrane</keyword>
<dbReference type="InterPro" id="IPR027463">
    <property type="entry name" value="AcrB_DN_DC_subdom"/>
</dbReference>
<sequence>MFSHFFIDRPIFASVLSIVLVILGVVSYQNLPVAQYPEIAPPTVNVTAIYPGANAQVVADVVATPIEQQINGVENMLYMTSSSGNNGQVSIDVTFALGTDLDFAQVLVQNRVAIAQAKLPPEVIRQGITVKKKSPSILLTINLYSPDQSRDALYLSNFARTRLYDALARVEGVGELTVAGEREYAMRVWLDPGAMASRNLSASDVIQALQEQNVQVAAGALGDPPVPEGVEFRYTLSAKGRLLNAEEFERIVLKAEPGGRLTRLGDVARIQLGAKDSSQDNLLDGGDSVTLVVYQLPGSNALATAERIRQRMESLRTSPDGESLFPPGVEYAIHYDTTIFVKTSIEEVQHALRDAFILVFLVVLVFLQNWRATLIPMIAVPVSLVGTFAVMNGLGFSLNNLSLLSLVLAIGIVVDDAIVVVENVERNLKLGLSPREASRKAMKEISSALIAIALVLIAVFVPTAFMPGIPGQFYRQFALTIAASTAISAFNALTLSPALCRLLLKGHVHDEHGPPPRRDPLTLLIDLTLGWFFRLFNLGFQGFTAVYVALVRRVVRFSLILLIVYGGLMFLGARVFTSVPLGFIPEQDKGYCLLLVRLPEGASLSRTTEVMRRLDKIVRTNPAIDHTIGFSGLSVASNATIPNYGTLFVTFKPFEERAGMAEAKAIQLVAWIEEQLRDFEDAIVLVANAPPVEGLGTTGGLRMQVQDIGGVGLDQLQGSVETILDAARAEPRLQGLYTGFRNDQPQYFIEVDREKAKALQVPLNQVFGTLQTYLGSSYVNDFTYLNRNWQVKVQADAEFRIDPADVGRLKVRNAAGDMVPLGTLINLREIVGPSLVSHFNIYPAADVIARPAPGVSSGQAIGLMESIARANLPPGTMGFEWTEIAFQQVTAGNTLGFVFGLGTLFVFLVLAAQFESWSLPLSIVLIVPMCLVAGITGVALVGLDNNIFIQIGFVVLVGLAAKNAILIVEFVKQLQEQGLPRREAIVEGCRLRLRPILMTAFAFILGVVPLILGTGAGVEMRYPMGVAVFSGMLGVTLFGLFFTPVFYDVIVGFTEWVGRLRTPATPHQPTPTPSTDNATPVLATDSNDPAPTPAASSHASPAATDSADPPR</sequence>
<dbReference type="Pfam" id="PF00873">
    <property type="entry name" value="ACR_tran"/>
    <property type="match status" value="1"/>
</dbReference>
<dbReference type="PANTHER" id="PTHR32063">
    <property type="match status" value="1"/>
</dbReference>
<dbReference type="OrthoDB" id="220575at2"/>
<comment type="similarity">
    <text evidence="2">Belongs to the resistance-nodulation-cell division (RND) (TC 2.A.6) family.</text>
</comment>
<dbReference type="STRING" id="575540.Isop_3346"/>
<feature type="compositionally biased region" description="Low complexity" evidence="9">
    <location>
        <begin position="1093"/>
        <end position="1111"/>
    </location>
</feature>
<dbReference type="FunFam" id="1.20.1640.10:FF:000001">
    <property type="entry name" value="Efflux pump membrane transporter"/>
    <property type="match status" value="1"/>
</dbReference>
<keyword evidence="5" id="KW-0997">Cell inner membrane</keyword>
<evidence type="ECO:0000256" key="1">
    <source>
        <dbReference type="ARBA" id="ARBA00004429"/>
    </source>
</evidence>
<dbReference type="InParanoid" id="E8R606"/>
<dbReference type="SUPFAM" id="SSF82866">
    <property type="entry name" value="Multidrug efflux transporter AcrB transmembrane domain"/>
    <property type="match status" value="2"/>
</dbReference>
<dbReference type="RefSeq" id="WP_013566196.1">
    <property type="nucleotide sequence ID" value="NC_014962.1"/>
</dbReference>
<name>E8R606_ISOPI</name>
<feature type="transmembrane region" description="Helical" evidence="10">
    <location>
        <begin position="401"/>
        <end position="424"/>
    </location>
</feature>
<keyword evidence="7 10" id="KW-1133">Transmembrane helix</keyword>
<dbReference type="HOGENOM" id="CLU_002755_1_0_0"/>
<evidence type="ECO:0000256" key="6">
    <source>
        <dbReference type="ARBA" id="ARBA00022692"/>
    </source>
</evidence>
<dbReference type="SUPFAM" id="SSF82714">
    <property type="entry name" value="Multidrug efflux transporter AcrB TolC docking domain, DN and DC subdomains"/>
    <property type="match status" value="2"/>
</dbReference>
<organism evidence="11 12">
    <name type="scientific">Isosphaera pallida (strain ATCC 43644 / DSM 9630 / IS1B)</name>
    <dbReference type="NCBI Taxonomy" id="575540"/>
    <lineage>
        <taxon>Bacteria</taxon>
        <taxon>Pseudomonadati</taxon>
        <taxon>Planctomycetota</taxon>
        <taxon>Planctomycetia</taxon>
        <taxon>Isosphaerales</taxon>
        <taxon>Isosphaeraceae</taxon>
        <taxon>Isosphaera</taxon>
    </lineage>
</organism>
<evidence type="ECO:0000256" key="7">
    <source>
        <dbReference type="ARBA" id="ARBA00022989"/>
    </source>
</evidence>
<dbReference type="GO" id="GO:0042910">
    <property type="term" value="F:xenobiotic transmembrane transporter activity"/>
    <property type="evidence" value="ECO:0007669"/>
    <property type="project" value="TreeGrafter"/>
</dbReference>
<keyword evidence="3" id="KW-0813">Transport</keyword>
<dbReference type="FunFam" id="3.30.70.1430:FF:000001">
    <property type="entry name" value="Efflux pump membrane transporter"/>
    <property type="match status" value="1"/>
</dbReference>
<evidence type="ECO:0000256" key="9">
    <source>
        <dbReference type="SAM" id="MobiDB-lite"/>
    </source>
</evidence>